<dbReference type="EMBL" id="QKWP01000721">
    <property type="protein sequence ID" value="RIB15801.1"/>
    <property type="molecule type" value="Genomic_DNA"/>
</dbReference>
<proteinExistence type="predicted"/>
<dbReference type="SMART" id="SM00343">
    <property type="entry name" value="ZnF_C2HC"/>
    <property type="match status" value="2"/>
</dbReference>
<dbReference type="InterPro" id="IPR036875">
    <property type="entry name" value="Znf_CCHC_sf"/>
</dbReference>
<dbReference type="SUPFAM" id="SSF57756">
    <property type="entry name" value="Retrovirus zinc finger-like domains"/>
    <property type="match status" value="1"/>
</dbReference>
<gene>
    <name evidence="2" type="ORF">C2G38_2092462</name>
</gene>
<evidence type="ECO:0000313" key="3">
    <source>
        <dbReference type="Proteomes" id="UP000266673"/>
    </source>
</evidence>
<dbReference type="GO" id="GO:0008270">
    <property type="term" value="F:zinc ion binding"/>
    <property type="evidence" value="ECO:0007669"/>
    <property type="project" value="InterPro"/>
</dbReference>
<dbReference type="GO" id="GO:0003676">
    <property type="term" value="F:nucleic acid binding"/>
    <property type="evidence" value="ECO:0007669"/>
    <property type="project" value="InterPro"/>
</dbReference>
<dbReference type="AlphaFoldDB" id="A0A397V1L5"/>
<feature type="domain" description="CCHC-type" evidence="1">
    <location>
        <begin position="33"/>
        <end position="49"/>
    </location>
</feature>
<name>A0A397V1L5_9GLOM</name>
<evidence type="ECO:0000259" key="1">
    <source>
        <dbReference type="SMART" id="SM00343"/>
    </source>
</evidence>
<keyword evidence="3" id="KW-1185">Reference proteome</keyword>
<dbReference type="Proteomes" id="UP000266673">
    <property type="component" value="Unassembled WGS sequence"/>
</dbReference>
<accession>A0A397V1L5</accession>
<feature type="domain" description="CCHC-type" evidence="1">
    <location>
        <begin position="16"/>
        <end position="32"/>
    </location>
</feature>
<comment type="caution">
    <text evidence="2">The sequence shown here is derived from an EMBL/GenBank/DDBJ whole genome shotgun (WGS) entry which is preliminary data.</text>
</comment>
<dbReference type="InterPro" id="IPR001878">
    <property type="entry name" value="Znf_CCHC"/>
</dbReference>
<protein>
    <recommendedName>
        <fullName evidence="1">CCHC-type domain-containing protein</fullName>
    </recommendedName>
</protein>
<dbReference type="Gene3D" id="4.10.60.10">
    <property type="entry name" value="Zinc finger, CCHC-type"/>
    <property type="match status" value="1"/>
</dbReference>
<reference evidence="2 3" key="1">
    <citation type="submission" date="2018-06" db="EMBL/GenBank/DDBJ databases">
        <title>Comparative genomics reveals the genomic features of Rhizophagus irregularis, R. cerebriforme, R. diaphanum and Gigaspora rosea, and their symbiotic lifestyle signature.</title>
        <authorList>
            <person name="Morin E."/>
            <person name="San Clemente H."/>
            <person name="Chen E.C.H."/>
            <person name="De La Providencia I."/>
            <person name="Hainaut M."/>
            <person name="Kuo A."/>
            <person name="Kohler A."/>
            <person name="Murat C."/>
            <person name="Tang N."/>
            <person name="Roy S."/>
            <person name="Loubradou J."/>
            <person name="Henrissat B."/>
            <person name="Grigoriev I.V."/>
            <person name="Corradi N."/>
            <person name="Roux C."/>
            <person name="Martin F.M."/>
        </authorList>
    </citation>
    <scope>NUCLEOTIDE SEQUENCE [LARGE SCALE GENOMIC DNA]</scope>
    <source>
        <strain evidence="2 3">DAOM 194757</strain>
    </source>
</reference>
<evidence type="ECO:0000313" key="2">
    <source>
        <dbReference type="EMBL" id="RIB15801.1"/>
    </source>
</evidence>
<organism evidence="2 3">
    <name type="scientific">Gigaspora rosea</name>
    <dbReference type="NCBI Taxonomy" id="44941"/>
    <lineage>
        <taxon>Eukaryota</taxon>
        <taxon>Fungi</taxon>
        <taxon>Fungi incertae sedis</taxon>
        <taxon>Mucoromycota</taxon>
        <taxon>Glomeromycotina</taxon>
        <taxon>Glomeromycetes</taxon>
        <taxon>Diversisporales</taxon>
        <taxon>Gigasporaceae</taxon>
        <taxon>Gigaspora</taxon>
    </lineage>
</organism>
<sequence>MDPWNSHIIGSRSSVRCGNCGGQNHTSQECMTGCRYCGDPGHLSEICSSSINGTNLEILSVTSGIVLQNLRKFA</sequence>
<dbReference type="OrthoDB" id="2393118at2759"/>
<dbReference type="Pfam" id="PF00098">
    <property type="entry name" value="zf-CCHC"/>
    <property type="match status" value="1"/>
</dbReference>